<evidence type="ECO:0000313" key="2">
    <source>
        <dbReference type="Proteomes" id="UP000242881"/>
    </source>
</evidence>
<dbReference type="Proteomes" id="UP000242881">
    <property type="component" value="Unassembled WGS sequence"/>
</dbReference>
<dbReference type="SUPFAM" id="SSF56317">
    <property type="entry name" value="Carbon-nitrogen hydrolase"/>
    <property type="match status" value="1"/>
</dbReference>
<evidence type="ECO:0000313" key="1">
    <source>
        <dbReference type="EMBL" id="PMP72218.1"/>
    </source>
</evidence>
<sequence length="41" mass="4788">MKISLLQMRVEEDPFKNLQKVVTLTESIKDSIVILPELWTT</sequence>
<dbReference type="AlphaFoldDB" id="A0A2J6WPC1"/>
<gene>
    <name evidence="1" type="ORF">C0187_01965</name>
</gene>
<reference evidence="1 2" key="1">
    <citation type="submission" date="2018-01" db="EMBL/GenBank/DDBJ databases">
        <title>Metagenomic assembled genomes from two thermal pools in the Uzon Caldera, Kamchatka, Russia.</title>
        <authorList>
            <person name="Wilkins L."/>
            <person name="Ettinger C."/>
        </authorList>
    </citation>
    <scope>NUCLEOTIDE SEQUENCE [LARGE SCALE GENOMIC DNA]</scope>
    <source>
        <strain evidence="1">ZAV-05</strain>
    </source>
</reference>
<comment type="caution">
    <text evidence="1">The sequence shown here is derived from an EMBL/GenBank/DDBJ whole genome shotgun (WGS) entry which is preliminary data.</text>
</comment>
<name>A0A2J6WPC1_9BACT</name>
<dbReference type="EMBL" id="PNIN01000025">
    <property type="protein sequence ID" value="PMP72218.1"/>
    <property type="molecule type" value="Genomic_DNA"/>
</dbReference>
<accession>A0A2J6WPC1</accession>
<organism evidence="1 2">
    <name type="scientific">Calditerrivibrio nitroreducens</name>
    <dbReference type="NCBI Taxonomy" id="477976"/>
    <lineage>
        <taxon>Bacteria</taxon>
        <taxon>Pseudomonadati</taxon>
        <taxon>Deferribacterota</taxon>
        <taxon>Deferribacteres</taxon>
        <taxon>Deferribacterales</taxon>
        <taxon>Calditerrivibrionaceae</taxon>
    </lineage>
</organism>
<protein>
    <submittedName>
        <fullName evidence="1">Nitrilase</fullName>
    </submittedName>
</protein>
<feature type="non-terminal residue" evidence="1">
    <location>
        <position position="41"/>
    </location>
</feature>
<proteinExistence type="predicted"/>
<dbReference type="InterPro" id="IPR036526">
    <property type="entry name" value="C-N_Hydrolase_sf"/>
</dbReference>